<dbReference type="Proteomes" id="UP000324832">
    <property type="component" value="Unassembled WGS sequence"/>
</dbReference>
<dbReference type="PANTHER" id="PTHR41158:SF2">
    <property type="entry name" value="AGAP010294-PA"/>
    <property type="match status" value="1"/>
</dbReference>
<dbReference type="EMBL" id="FZQP02002003">
    <property type="protein sequence ID" value="VVC94423.1"/>
    <property type="molecule type" value="Genomic_DNA"/>
</dbReference>
<name>A0A5E4Q7Z1_9NEOP</name>
<dbReference type="PANTHER" id="PTHR41158">
    <property type="entry name" value="AGAP010294-PA"/>
    <property type="match status" value="1"/>
</dbReference>
<protein>
    <submittedName>
        <fullName evidence="1">Uncharacterized protein</fullName>
    </submittedName>
</protein>
<gene>
    <name evidence="1" type="ORF">LSINAPIS_LOCUS6382</name>
</gene>
<evidence type="ECO:0000313" key="1">
    <source>
        <dbReference type="EMBL" id="VVC94423.1"/>
    </source>
</evidence>
<dbReference type="InterPro" id="IPR006631">
    <property type="entry name" value="DM4_12"/>
</dbReference>
<dbReference type="Pfam" id="PF07841">
    <property type="entry name" value="DM4_12"/>
    <property type="match status" value="1"/>
</dbReference>
<dbReference type="AlphaFoldDB" id="A0A5E4Q7Z1"/>
<proteinExistence type="predicted"/>
<accession>A0A5E4Q7Z1</accession>
<reference evidence="1 2" key="1">
    <citation type="submission" date="2017-07" db="EMBL/GenBank/DDBJ databases">
        <authorList>
            <person name="Talla V."/>
            <person name="Backstrom N."/>
        </authorList>
    </citation>
    <scope>NUCLEOTIDE SEQUENCE [LARGE SCALE GENOMIC DNA]</scope>
</reference>
<keyword evidence="2" id="KW-1185">Reference proteome</keyword>
<evidence type="ECO:0000313" key="2">
    <source>
        <dbReference type="Proteomes" id="UP000324832"/>
    </source>
</evidence>
<sequence length="371" mass="40153">MDSLKDQVAQLTAANIWVILYIHEVQGATLIASQTIAQATRTFTGDHYFLKENRQVLSDNSWALLALISSSAILHTLAYPQHAPLISQATSNVRTQNPQYYSNSLPLPNEQIAQERKFAEKPNALKKVALDDIDEIQNNSISDGGFSWSNMLGMVMQMLFNPATTGPNKSDNIDTESVAPSPWANLLTMGLKILTALLGGGASNDGIDKVDNGSSPMQSILAAVLSTVLGAKDPDQVASMAKQAGEFINIVVNLLDALKTSFSHRSLAARSMGRKDSVSDAALAGIAMMKTYVKSFGTNDDKCLQKYVCDANSECSSDIGPKSVFCQLGTYAASFVLERQSAGTFNQFYEAGRRGRSGIDCRQLYLECNEV</sequence>
<organism evidence="1 2">
    <name type="scientific">Leptidea sinapis</name>
    <dbReference type="NCBI Taxonomy" id="189913"/>
    <lineage>
        <taxon>Eukaryota</taxon>
        <taxon>Metazoa</taxon>
        <taxon>Ecdysozoa</taxon>
        <taxon>Arthropoda</taxon>
        <taxon>Hexapoda</taxon>
        <taxon>Insecta</taxon>
        <taxon>Pterygota</taxon>
        <taxon>Neoptera</taxon>
        <taxon>Endopterygota</taxon>
        <taxon>Lepidoptera</taxon>
        <taxon>Glossata</taxon>
        <taxon>Ditrysia</taxon>
        <taxon>Papilionoidea</taxon>
        <taxon>Pieridae</taxon>
        <taxon>Dismorphiinae</taxon>
        <taxon>Leptidea</taxon>
    </lineage>
</organism>